<organism evidence="1 2">
    <name type="scientific">Microlunatus elymi</name>
    <dbReference type="NCBI Taxonomy" id="2596828"/>
    <lineage>
        <taxon>Bacteria</taxon>
        <taxon>Bacillati</taxon>
        <taxon>Actinomycetota</taxon>
        <taxon>Actinomycetes</taxon>
        <taxon>Propionibacteriales</taxon>
        <taxon>Propionibacteriaceae</taxon>
        <taxon>Microlunatus</taxon>
    </lineage>
</organism>
<gene>
    <name evidence="1" type="ORF">FOE78_19855</name>
</gene>
<accession>A0A516Q359</accession>
<name>A0A516Q359_9ACTN</name>
<protein>
    <submittedName>
        <fullName evidence="1">Uncharacterized protein</fullName>
    </submittedName>
</protein>
<dbReference type="KEGG" id="mik:FOE78_19855"/>
<reference evidence="1 2" key="1">
    <citation type="submission" date="2019-07" db="EMBL/GenBank/DDBJ databases">
        <title>Microlunatus dokdonensis sp. nov. isolated from the rhizospheric soil of the wild plant Elymus tsukushiensis.</title>
        <authorList>
            <person name="Ghim S.-Y."/>
            <person name="Hwang Y.-J."/>
            <person name="Son J.-S."/>
            <person name="Shin J.-H."/>
        </authorList>
    </citation>
    <scope>NUCLEOTIDE SEQUENCE [LARGE SCALE GENOMIC DNA]</scope>
    <source>
        <strain evidence="1 2">KUDC0627</strain>
    </source>
</reference>
<dbReference type="Proteomes" id="UP000319263">
    <property type="component" value="Chromosome"/>
</dbReference>
<sequence length="76" mass="8603">MADQTGARVNLLHLRAEVETEIELTESVADPNNIEDPDTEAYDIRLRSLRDAVEVAALYEHGSDQPAWLSPEKRDR</sequence>
<evidence type="ECO:0000313" key="2">
    <source>
        <dbReference type="Proteomes" id="UP000319263"/>
    </source>
</evidence>
<proteinExistence type="predicted"/>
<dbReference type="AlphaFoldDB" id="A0A516Q359"/>
<dbReference type="RefSeq" id="WP_143987813.1">
    <property type="nucleotide sequence ID" value="NZ_CP041692.1"/>
</dbReference>
<dbReference type="EMBL" id="CP041692">
    <property type="protein sequence ID" value="QDP97859.1"/>
    <property type="molecule type" value="Genomic_DNA"/>
</dbReference>
<keyword evidence="2" id="KW-1185">Reference proteome</keyword>
<evidence type="ECO:0000313" key="1">
    <source>
        <dbReference type="EMBL" id="QDP97859.1"/>
    </source>
</evidence>